<dbReference type="RefSeq" id="WP_110607721.1">
    <property type="nucleotide sequence ID" value="NZ_PDOD01000001.1"/>
</dbReference>
<dbReference type="FunFam" id="1.10.12.10:FF:000001">
    <property type="entry name" value="Probable enoyl-CoA hydratase, mitochondrial"/>
    <property type="match status" value="1"/>
</dbReference>
<dbReference type="SUPFAM" id="SSF52096">
    <property type="entry name" value="ClpP/crotonase"/>
    <property type="match status" value="1"/>
</dbReference>
<sequence length="258" mass="28221">MAVVLSHVEDHVGKLTLNRPEAANAFSLEMLRELMNHLQEWKNERDIRVLLLTGAGEKVFSAGADLKERANMNEDEVREAVGLIRKVVQSVHEFPKPVICAINGAAIGGGLELALACDLRIASENASFALSETGLGIIPGAGGTQRLPRLIGVHKAKEMIYTGRRLTATEALQEGLLLKVTYRKELQDVGMDLAYDVSQRAPLANSLAKQAINQGIETDLEHGMEIEAEAYEKIIPTKDRLEGLAAFKEKRSPKFTGE</sequence>
<dbReference type="EC" id="4.2.1.17" evidence="3"/>
<dbReference type="NCBIfam" id="NF005802">
    <property type="entry name" value="PRK07657.1"/>
    <property type="match status" value="1"/>
</dbReference>
<accession>A0A323TIQ2</accession>
<organism evidence="3 4">
    <name type="scientific">Salipaludibacillus keqinensis</name>
    <dbReference type="NCBI Taxonomy" id="2045207"/>
    <lineage>
        <taxon>Bacteria</taxon>
        <taxon>Bacillati</taxon>
        <taxon>Bacillota</taxon>
        <taxon>Bacilli</taxon>
        <taxon>Bacillales</taxon>
        <taxon>Bacillaceae</taxon>
    </lineage>
</organism>
<dbReference type="FunFam" id="3.90.226.10:FF:000009">
    <property type="entry name" value="Carnitinyl-CoA dehydratase"/>
    <property type="match status" value="1"/>
</dbReference>
<dbReference type="Gene3D" id="1.10.12.10">
    <property type="entry name" value="Lyase 2-enoyl-coa Hydratase, Chain A, domain 2"/>
    <property type="match status" value="1"/>
</dbReference>
<evidence type="ECO:0000313" key="3">
    <source>
        <dbReference type="EMBL" id="PYZ94086.1"/>
    </source>
</evidence>
<name>A0A323TIQ2_9BACI</name>
<comment type="similarity">
    <text evidence="1">Belongs to the enoyl-CoA hydratase/isomerase family.</text>
</comment>
<dbReference type="GO" id="GO:0004300">
    <property type="term" value="F:enoyl-CoA hydratase activity"/>
    <property type="evidence" value="ECO:0007669"/>
    <property type="project" value="UniProtKB-EC"/>
</dbReference>
<dbReference type="EMBL" id="PDOD01000001">
    <property type="protein sequence ID" value="PYZ94086.1"/>
    <property type="molecule type" value="Genomic_DNA"/>
</dbReference>
<dbReference type="InterPro" id="IPR029045">
    <property type="entry name" value="ClpP/crotonase-like_dom_sf"/>
</dbReference>
<dbReference type="Proteomes" id="UP000248214">
    <property type="component" value="Unassembled WGS sequence"/>
</dbReference>
<evidence type="ECO:0000256" key="1">
    <source>
        <dbReference type="ARBA" id="ARBA00005254"/>
    </source>
</evidence>
<keyword evidence="2 3" id="KW-0456">Lyase</keyword>
<evidence type="ECO:0000313" key="4">
    <source>
        <dbReference type="Proteomes" id="UP000248214"/>
    </source>
</evidence>
<reference evidence="3 4" key="1">
    <citation type="submission" date="2017-10" db="EMBL/GenBank/DDBJ databases">
        <title>Bacillus sp. nov., a halophilic bacterium isolated from a Keqin Lake.</title>
        <authorList>
            <person name="Wang H."/>
        </authorList>
    </citation>
    <scope>NUCLEOTIDE SEQUENCE [LARGE SCALE GENOMIC DNA]</scope>
    <source>
        <strain evidence="3 4">KQ-12</strain>
    </source>
</reference>
<dbReference type="AlphaFoldDB" id="A0A323TIQ2"/>
<keyword evidence="4" id="KW-1185">Reference proteome</keyword>
<dbReference type="PANTHER" id="PTHR11941">
    <property type="entry name" value="ENOYL-COA HYDRATASE-RELATED"/>
    <property type="match status" value="1"/>
</dbReference>
<dbReference type="InterPro" id="IPR001753">
    <property type="entry name" value="Enoyl-CoA_hydra/iso"/>
</dbReference>
<dbReference type="OrthoDB" id="9775794at2"/>
<comment type="caution">
    <text evidence="3">The sequence shown here is derived from an EMBL/GenBank/DDBJ whole genome shotgun (WGS) entry which is preliminary data.</text>
</comment>
<evidence type="ECO:0000256" key="2">
    <source>
        <dbReference type="ARBA" id="ARBA00023239"/>
    </source>
</evidence>
<dbReference type="GO" id="GO:0006635">
    <property type="term" value="P:fatty acid beta-oxidation"/>
    <property type="evidence" value="ECO:0007669"/>
    <property type="project" value="TreeGrafter"/>
</dbReference>
<gene>
    <name evidence="3" type="ORF">CR194_00660</name>
</gene>
<dbReference type="CDD" id="cd06558">
    <property type="entry name" value="crotonase-like"/>
    <property type="match status" value="1"/>
</dbReference>
<dbReference type="InterPro" id="IPR014748">
    <property type="entry name" value="Enoyl-CoA_hydra_C"/>
</dbReference>
<dbReference type="Gene3D" id="3.90.226.10">
    <property type="entry name" value="2-enoyl-CoA Hydratase, Chain A, domain 1"/>
    <property type="match status" value="1"/>
</dbReference>
<proteinExistence type="inferred from homology"/>
<protein>
    <submittedName>
        <fullName evidence="3">Enoyl-CoA hydratase</fullName>
        <ecNumber evidence="3">4.2.1.17</ecNumber>
    </submittedName>
</protein>
<dbReference type="Pfam" id="PF00378">
    <property type="entry name" value="ECH_1"/>
    <property type="match status" value="1"/>
</dbReference>
<dbReference type="PANTHER" id="PTHR11941:SF54">
    <property type="entry name" value="ENOYL-COA HYDRATASE, MITOCHONDRIAL"/>
    <property type="match status" value="1"/>
</dbReference>